<name>A0A4V2UXB4_9HYPH</name>
<dbReference type="EMBL" id="SMAI01000011">
    <property type="protein sequence ID" value="TCT02858.1"/>
    <property type="molecule type" value="Genomic_DNA"/>
</dbReference>
<dbReference type="InterPro" id="IPR036866">
    <property type="entry name" value="RibonucZ/Hydroxyglut_hydro"/>
</dbReference>
<reference evidence="4 5" key="1">
    <citation type="submission" date="2019-03" db="EMBL/GenBank/DDBJ databases">
        <title>Genomic Encyclopedia of Type Strains, Phase IV (KMG-IV): sequencing the most valuable type-strain genomes for metagenomic binning, comparative biology and taxonomic classification.</title>
        <authorList>
            <person name="Goeker M."/>
        </authorList>
    </citation>
    <scope>NUCLEOTIDE SEQUENCE [LARGE SCALE GENOMIC DNA]</scope>
    <source>
        <strain evidence="4 5">DSM 9035</strain>
    </source>
</reference>
<keyword evidence="1 2" id="KW-0378">Hydrolase</keyword>
<evidence type="ECO:0000256" key="2">
    <source>
        <dbReference type="HAMAP-Rule" id="MF_00457"/>
    </source>
</evidence>
<feature type="domain" description="Metallo-beta-lactamase" evidence="3">
    <location>
        <begin position="7"/>
        <end position="200"/>
    </location>
</feature>
<dbReference type="InterPro" id="IPR001279">
    <property type="entry name" value="Metallo-B-lactamas"/>
</dbReference>
<comment type="caution">
    <text evidence="4">The sequence shown here is derived from an EMBL/GenBank/DDBJ whole genome shotgun (WGS) entry which is preliminary data.</text>
</comment>
<evidence type="ECO:0000259" key="3">
    <source>
        <dbReference type="SMART" id="SM00849"/>
    </source>
</evidence>
<dbReference type="GO" id="GO:0016787">
    <property type="term" value="F:hydrolase activity"/>
    <property type="evidence" value="ECO:0007669"/>
    <property type="project" value="UniProtKB-UniRule"/>
</dbReference>
<dbReference type="OrthoDB" id="9805728at2"/>
<dbReference type="Pfam" id="PF12706">
    <property type="entry name" value="Lactamase_B_2"/>
    <property type="match status" value="1"/>
</dbReference>
<dbReference type="PANTHER" id="PTHR43546:SF3">
    <property type="entry name" value="UPF0173 METAL-DEPENDENT HYDROLASE MJ1163"/>
    <property type="match status" value="1"/>
</dbReference>
<keyword evidence="5" id="KW-1185">Reference proteome</keyword>
<dbReference type="AlphaFoldDB" id="A0A4V2UXB4"/>
<sequence length="236" mass="24635">MKIIWYGHAAFRLEFAGKVVLIDPFFTGNPAFTGSVEEAAHGVTHILLTHGHGDHLGDTVPIVKQAAGSGRTVPVVANAEICGYLGGEGLDALQMMNTGGTIALDGFTVTMVRADHSSGGGGANPVYLGNPSGLIVKAPGEPAIWHLGDTDIFSDMALISEIHKPKVAFVPIGDRFTMGPETAALAVRRFLNVETVVPCHYASFPPLAKDASGFVAALEGHTTQVVVPKPGVAFDI</sequence>
<dbReference type="PANTHER" id="PTHR43546">
    <property type="entry name" value="UPF0173 METAL-DEPENDENT HYDROLASE MJ1163-RELATED"/>
    <property type="match status" value="1"/>
</dbReference>
<evidence type="ECO:0000256" key="1">
    <source>
        <dbReference type="ARBA" id="ARBA00022801"/>
    </source>
</evidence>
<dbReference type="SUPFAM" id="SSF56281">
    <property type="entry name" value="Metallo-hydrolase/oxidoreductase"/>
    <property type="match status" value="1"/>
</dbReference>
<evidence type="ECO:0000313" key="5">
    <source>
        <dbReference type="Proteomes" id="UP000294664"/>
    </source>
</evidence>
<evidence type="ECO:0000313" key="4">
    <source>
        <dbReference type="EMBL" id="TCT02858.1"/>
    </source>
</evidence>
<dbReference type="SMART" id="SM00849">
    <property type="entry name" value="Lactamase_B"/>
    <property type="match status" value="1"/>
</dbReference>
<dbReference type="RefSeq" id="WP_132033283.1">
    <property type="nucleotide sequence ID" value="NZ_SMAI01000011.1"/>
</dbReference>
<comment type="similarity">
    <text evidence="2">Belongs to the UPF0173 family.</text>
</comment>
<dbReference type="Proteomes" id="UP000294664">
    <property type="component" value="Unassembled WGS sequence"/>
</dbReference>
<organism evidence="4 5">
    <name type="scientific">Aquabacter spiritensis</name>
    <dbReference type="NCBI Taxonomy" id="933073"/>
    <lineage>
        <taxon>Bacteria</taxon>
        <taxon>Pseudomonadati</taxon>
        <taxon>Pseudomonadota</taxon>
        <taxon>Alphaproteobacteria</taxon>
        <taxon>Hyphomicrobiales</taxon>
        <taxon>Xanthobacteraceae</taxon>
        <taxon>Aquabacter</taxon>
    </lineage>
</organism>
<dbReference type="InterPro" id="IPR022877">
    <property type="entry name" value="UPF0173"/>
</dbReference>
<gene>
    <name evidence="4" type="ORF">EDC64_11130</name>
</gene>
<dbReference type="NCBIfam" id="NF001911">
    <property type="entry name" value="PRK00685.1"/>
    <property type="match status" value="1"/>
</dbReference>
<proteinExistence type="inferred from homology"/>
<dbReference type="HAMAP" id="MF_00457">
    <property type="entry name" value="UPF0173"/>
    <property type="match status" value="1"/>
</dbReference>
<dbReference type="Gene3D" id="3.60.15.10">
    <property type="entry name" value="Ribonuclease Z/Hydroxyacylglutathione hydrolase-like"/>
    <property type="match status" value="1"/>
</dbReference>
<protein>
    <recommendedName>
        <fullName evidence="2">UPF0173 metal-dependent hydrolase EDC64_11130</fullName>
    </recommendedName>
</protein>
<dbReference type="InterPro" id="IPR050114">
    <property type="entry name" value="UPF0173_UPF0282_UlaG_hydrolase"/>
</dbReference>
<accession>A0A4V2UXB4</accession>